<dbReference type="Proteomes" id="UP000240419">
    <property type="component" value="Unassembled WGS sequence"/>
</dbReference>
<evidence type="ECO:0000313" key="4">
    <source>
        <dbReference type="Proteomes" id="UP000240419"/>
    </source>
</evidence>
<evidence type="ECO:0000313" key="3">
    <source>
        <dbReference type="EMBL" id="PSJ99937.1"/>
    </source>
</evidence>
<dbReference type="OrthoDB" id="2691442at2"/>
<keyword evidence="2" id="KW-0812">Transmembrane</keyword>
<proteinExistence type="predicted"/>
<sequence>MEMEVSKTGRKHKQARVSQTEESRQGSKRLSTSKILEVAFWGTIIWGLIRLMAHFLNMTPYGVGAFARPFISIEDENTFASLCLGAIVLFVETVVASFVFSLLFSRIRAWWLGLVYGAVMLVIAGFFFHIGNWEVATLSTEGAWYLTFGLFIGMTIMLEQSDENHAWNESTR</sequence>
<keyword evidence="2" id="KW-0472">Membrane</keyword>
<reference evidence="3 4" key="1">
    <citation type="submission" date="2018-03" db="EMBL/GenBank/DDBJ databases">
        <title>Brevisbacillus phylogenomics.</title>
        <authorList>
            <person name="Dunlap C."/>
        </authorList>
    </citation>
    <scope>NUCLEOTIDE SEQUENCE [LARGE SCALE GENOMIC DNA]</scope>
    <source>
        <strain evidence="3 4">NRRL NRS-1210</strain>
    </source>
</reference>
<dbReference type="AlphaFoldDB" id="A0A2P7VL36"/>
<name>A0A2P7VL36_9BACL</name>
<comment type="caution">
    <text evidence="3">The sequence shown here is derived from an EMBL/GenBank/DDBJ whole genome shotgun (WGS) entry which is preliminary data.</text>
</comment>
<feature type="region of interest" description="Disordered" evidence="1">
    <location>
        <begin position="1"/>
        <end position="26"/>
    </location>
</feature>
<feature type="transmembrane region" description="Helical" evidence="2">
    <location>
        <begin position="38"/>
        <end position="59"/>
    </location>
</feature>
<accession>A0A2P7VL36</accession>
<keyword evidence="2" id="KW-1133">Transmembrane helix</keyword>
<feature type="transmembrane region" description="Helical" evidence="2">
    <location>
        <begin position="110"/>
        <end position="130"/>
    </location>
</feature>
<evidence type="ECO:0000256" key="2">
    <source>
        <dbReference type="SAM" id="Phobius"/>
    </source>
</evidence>
<keyword evidence="4" id="KW-1185">Reference proteome</keyword>
<feature type="transmembrane region" description="Helical" evidence="2">
    <location>
        <begin position="142"/>
        <end position="158"/>
    </location>
</feature>
<protein>
    <submittedName>
        <fullName evidence="3">Uncharacterized protein</fullName>
    </submittedName>
</protein>
<feature type="transmembrane region" description="Helical" evidence="2">
    <location>
        <begin position="79"/>
        <end position="103"/>
    </location>
</feature>
<gene>
    <name evidence="3" type="ORF">C7R93_04505</name>
</gene>
<dbReference type="InterPro" id="IPR024563">
    <property type="entry name" value="YqhR"/>
</dbReference>
<organism evidence="3 4">
    <name type="scientific">Brevibacillus fortis</name>
    <dbReference type="NCBI Taxonomy" id="2126352"/>
    <lineage>
        <taxon>Bacteria</taxon>
        <taxon>Bacillati</taxon>
        <taxon>Bacillota</taxon>
        <taxon>Bacilli</taxon>
        <taxon>Bacillales</taxon>
        <taxon>Paenibacillaceae</taxon>
        <taxon>Brevibacillus</taxon>
    </lineage>
</organism>
<dbReference type="Pfam" id="PF11085">
    <property type="entry name" value="YqhR"/>
    <property type="match status" value="1"/>
</dbReference>
<evidence type="ECO:0000256" key="1">
    <source>
        <dbReference type="SAM" id="MobiDB-lite"/>
    </source>
</evidence>
<dbReference type="EMBL" id="PXZM01000003">
    <property type="protein sequence ID" value="PSJ99937.1"/>
    <property type="molecule type" value="Genomic_DNA"/>
</dbReference>